<evidence type="ECO:0000313" key="3">
    <source>
        <dbReference type="Proteomes" id="UP000256748"/>
    </source>
</evidence>
<proteinExistence type="predicted"/>
<dbReference type="InterPro" id="IPR014914">
    <property type="entry name" value="RES_dom"/>
</dbReference>
<dbReference type="SMART" id="SM00953">
    <property type="entry name" value="RES"/>
    <property type="match status" value="1"/>
</dbReference>
<sequence length="257" mass="28624">MADVFDPPLNWRAYSAFARAVTRERRYVWTPEVRQFLEIVKTTAESRAKQLQKGAIVYRAQKGVDEHEDEANGRIYISGYRAARMLPRNDRATEGRANSLGIPVLYVATQPITAISEVRPWIGAQVSLATLRVTRALEIVDLGEGDGQQAMKLAYLFTEPSDAEALKATWAFIDEAFSRPVSREDADVALYAPTQILAELFREAGFDGVSYRSQFGDAGKNIALFDVSTVRVVSCAPFEVQAVKIEAAQIDNAWCRK</sequence>
<dbReference type="Pfam" id="PF08808">
    <property type="entry name" value="RES"/>
    <property type="match status" value="1"/>
</dbReference>
<dbReference type="AlphaFoldDB" id="A0A3E1B800"/>
<organism evidence="2 3">
    <name type="scientific">Rhizobium leguminosarum bv. trifolii</name>
    <dbReference type="NCBI Taxonomy" id="386"/>
    <lineage>
        <taxon>Bacteria</taxon>
        <taxon>Pseudomonadati</taxon>
        <taxon>Pseudomonadota</taxon>
        <taxon>Alphaproteobacteria</taxon>
        <taxon>Hyphomicrobiales</taxon>
        <taxon>Rhizobiaceae</taxon>
        <taxon>Rhizobium/Agrobacterium group</taxon>
        <taxon>Rhizobium</taxon>
    </lineage>
</organism>
<dbReference type="EMBL" id="NAOO01000028">
    <property type="protein sequence ID" value="RFB87398.1"/>
    <property type="molecule type" value="Genomic_DNA"/>
</dbReference>
<name>A0A3E1B800_RHILT</name>
<feature type="domain" description="RES" evidence="1">
    <location>
        <begin position="82"/>
        <end position="234"/>
    </location>
</feature>
<evidence type="ECO:0000259" key="1">
    <source>
        <dbReference type="SMART" id="SM00953"/>
    </source>
</evidence>
<evidence type="ECO:0000313" key="2">
    <source>
        <dbReference type="EMBL" id="RFB87398.1"/>
    </source>
</evidence>
<reference evidence="2 3" key="1">
    <citation type="submission" date="2017-03" db="EMBL/GenBank/DDBJ databases">
        <title>Genome analysis of Rhizobial strains effectives or ineffectives for nitrogen fixation isolated from bean seeds.</title>
        <authorList>
            <person name="Peralta H."/>
            <person name="Aguilar-Vera A."/>
            <person name="Mora Y."/>
            <person name="Vargas-Lagunas C."/>
            <person name="Girard L."/>
            <person name="Mora J."/>
        </authorList>
    </citation>
    <scope>NUCLEOTIDE SEQUENCE [LARGE SCALE GENOMIC DNA]</scope>
    <source>
        <strain evidence="2 3">CCGM5</strain>
    </source>
</reference>
<dbReference type="Proteomes" id="UP000256748">
    <property type="component" value="Unassembled WGS sequence"/>
</dbReference>
<accession>A0A3E1B800</accession>
<gene>
    <name evidence="2" type="ORF">B5K10_22490</name>
</gene>
<protein>
    <recommendedName>
        <fullName evidence="1">RES domain-containing protein</fullName>
    </recommendedName>
</protein>
<dbReference type="RefSeq" id="WP_116275129.1">
    <property type="nucleotide sequence ID" value="NZ_KZ859523.1"/>
</dbReference>
<comment type="caution">
    <text evidence="2">The sequence shown here is derived from an EMBL/GenBank/DDBJ whole genome shotgun (WGS) entry which is preliminary data.</text>
</comment>